<keyword evidence="2 5" id="KW-0812">Transmembrane</keyword>
<dbReference type="PANTHER" id="PTHR35371:SF1">
    <property type="entry name" value="BLR7753 PROTEIN"/>
    <property type="match status" value="1"/>
</dbReference>
<evidence type="ECO:0000256" key="5">
    <source>
        <dbReference type="SAM" id="Phobius"/>
    </source>
</evidence>
<dbReference type="PANTHER" id="PTHR35371">
    <property type="entry name" value="INNER MEMBRANE PROTEIN"/>
    <property type="match status" value="1"/>
</dbReference>
<comment type="subcellular location">
    <subcellularLocation>
        <location evidence="1">Membrane</location>
    </subcellularLocation>
</comment>
<evidence type="ECO:0000256" key="2">
    <source>
        <dbReference type="ARBA" id="ARBA00022692"/>
    </source>
</evidence>
<dbReference type="InterPro" id="IPR001129">
    <property type="entry name" value="Membr-assoc_MAPEG"/>
</dbReference>
<accession>A0A0F5FEP9</accession>
<keyword evidence="3 5" id="KW-1133">Transmembrane helix</keyword>
<evidence type="ECO:0000313" key="6">
    <source>
        <dbReference type="EMBL" id="KKB07336.1"/>
    </source>
</evidence>
<evidence type="ECO:0008006" key="8">
    <source>
        <dbReference type="Google" id="ProtNLM"/>
    </source>
</evidence>
<reference evidence="6 7" key="1">
    <citation type="submission" date="2015-03" db="EMBL/GenBank/DDBJ databases">
        <authorList>
            <person name="Hassan Y."/>
            <person name="Lepp D."/>
            <person name="Li X.-Z."/>
            <person name="Zhou T."/>
        </authorList>
    </citation>
    <scope>NUCLEOTIDE SEQUENCE [LARGE SCALE GENOMIC DNA]</scope>
    <source>
        <strain evidence="6 7">IPL18</strain>
    </source>
</reference>
<name>A0A0F5FEP9_9HYPH</name>
<evidence type="ECO:0000256" key="4">
    <source>
        <dbReference type="ARBA" id="ARBA00023136"/>
    </source>
</evidence>
<dbReference type="GO" id="GO:0016020">
    <property type="term" value="C:membrane"/>
    <property type="evidence" value="ECO:0007669"/>
    <property type="project" value="UniProtKB-SubCell"/>
</dbReference>
<dbReference type="RefSeq" id="WP_046105365.1">
    <property type="nucleotide sequence ID" value="NZ_JZEY01000061.1"/>
</dbReference>
<evidence type="ECO:0000313" key="7">
    <source>
        <dbReference type="Proteomes" id="UP000033649"/>
    </source>
</evidence>
<comment type="caution">
    <text evidence="6">The sequence shown here is derived from an EMBL/GenBank/DDBJ whole genome shotgun (WGS) entry which is preliminary data.</text>
</comment>
<dbReference type="AlphaFoldDB" id="A0A0F5FEP9"/>
<dbReference type="SUPFAM" id="SSF161084">
    <property type="entry name" value="MAPEG domain-like"/>
    <property type="match status" value="1"/>
</dbReference>
<protein>
    <recommendedName>
        <fullName evidence="8">MAPEG family protein</fullName>
    </recommendedName>
</protein>
<keyword evidence="4 5" id="KW-0472">Membrane</keyword>
<gene>
    <name evidence="6" type="ORF">VE26_11135</name>
</gene>
<dbReference type="EMBL" id="JZEY01000061">
    <property type="protein sequence ID" value="KKB07336.1"/>
    <property type="molecule type" value="Genomic_DNA"/>
</dbReference>
<proteinExistence type="predicted"/>
<sequence length="129" mass="14817">MSIELTLLIWSAALAFAYLLVQSTAYRLDYGLMHAGSQRDNERKPNKWAARGNRALRNFLETYGVFIALAVATEVSGRSDWLTQWGTQIWFWSRWVYLPAYFIDIPFLRSAVWSVSLVGLFLLFVGVAF</sequence>
<dbReference type="Gene3D" id="1.20.120.550">
    <property type="entry name" value="Membrane associated eicosanoid/glutathione metabolism-like domain"/>
    <property type="match status" value="1"/>
</dbReference>
<dbReference type="Pfam" id="PF01124">
    <property type="entry name" value="MAPEG"/>
    <property type="match status" value="1"/>
</dbReference>
<dbReference type="InterPro" id="IPR023352">
    <property type="entry name" value="MAPEG-like_dom_sf"/>
</dbReference>
<dbReference type="STRING" id="429727.VE26_11135"/>
<dbReference type="Proteomes" id="UP000033649">
    <property type="component" value="Unassembled WGS sequence"/>
</dbReference>
<keyword evidence="7" id="KW-1185">Reference proteome</keyword>
<evidence type="ECO:0000256" key="3">
    <source>
        <dbReference type="ARBA" id="ARBA00022989"/>
    </source>
</evidence>
<feature type="transmembrane region" description="Helical" evidence="5">
    <location>
        <begin position="107"/>
        <end position="128"/>
    </location>
</feature>
<evidence type="ECO:0000256" key="1">
    <source>
        <dbReference type="ARBA" id="ARBA00004370"/>
    </source>
</evidence>
<dbReference type="PATRIC" id="fig|429727.3.peg.2296"/>
<organism evidence="6 7">
    <name type="scientific">Devosia chinhatensis</name>
    <dbReference type="NCBI Taxonomy" id="429727"/>
    <lineage>
        <taxon>Bacteria</taxon>
        <taxon>Pseudomonadati</taxon>
        <taxon>Pseudomonadota</taxon>
        <taxon>Alphaproteobacteria</taxon>
        <taxon>Hyphomicrobiales</taxon>
        <taxon>Devosiaceae</taxon>
        <taxon>Devosia</taxon>
    </lineage>
</organism>
<dbReference type="OrthoDB" id="7743618at2"/>